<protein>
    <submittedName>
        <fullName evidence="1">Uncharacterized protein</fullName>
    </submittedName>
</protein>
<dbReference type="EMBL" id="ML979003">
    <property type="protein sequence ID" value="KAF1923570.1"/>
    <property type="molecule type" value="Genomic_DNA"/>
</dbReference>
<accession>A0A6A5R8N2</accession>
<dbReference type="GeneID" id="54344649"/>
<keyword evidence="2" id="KW-1185">Reference proteome</keyword>
<proteinExistence type="predicted"/>
<reference evidence="1" key="1">
    <citation type="journal article" date="2020" name="Stud. Mycol.">
        <title>101 Dothideomycetes genomes: a test case for predicting lifestyles and emergence of pathogens.</title>
        <authorList>
            <person name="Haridas S."/>
            <person name="Albert R."/>
            <person name="Binder M."/>
            <person name="Bloem J."/>
            <person name="Labutti K."/>
            <person name="Salamov A."/>
            <person name="Andreopoulos B."/>
            <person name="Baker S."/>
            <person name="Barry K."/>
            <person name="Bills G."/>
            <person name="Bluhm B."/>
            <person name="Cannon C."/>
            <person name="Castanera R."/>
            <person name="Culley D."/>
            <person name="Daum C."/>
            <person name="Ezra D."/>
            <person name="Gonzalez J."/>
            <person name="Henrissat B."/>
            <person name="Kuo A."/>
            <person name="Liang C."/>
            <person name="Lipzen A."/>
            <person name="Lutzoni F."/>
            <person name="Magnuson J."/>
            <person name="Mondo S."/>
            <person name="Nolan M."/>
            <person name="Ohm R."/>
            <person name="Pangilinan J."/>
            <person name="Park H.-J."/>
            <person name="Ramirez L."/>
            <person name="Alfaro M."/>
            <person name="Sun H."/>
            <person name="Tritt A."/>
            <person name="Yoshinaga Y."/>
            <person name="Zwiers L.-H."/>
            <person name="Turgeon B."/>
            <person name="Goodwin S."/>
            <person name="Spatafora J."/>
            <person name="Crous P."/>
            <person name="Grigoriev I."/>
        </authorList>
    </citation>
    <scope>NUCLEOTIDE SEQUENCE</scope>
    <source>
        <strain evidence="1">CBS 183.55</strain>
    </source>
</reference>
<dbReference type="RefSeq" id="XP_033443823.1">
    <property type="nucleotide sequence ID" value="XM_033587003.1"/>
</dbReference>
<dbReference type="Proteomes" id="UP000800082">
    <property type="component" value="Unassembled WGS sequence"/>
</dbReference>
<evidence type="ECO:0000313" key="2">
    <source>
        <dbReference type="Proteomes" id="UP000800082"/>
    </source>
</evidence>
<dbReference type="AlphaFoldDB" id="A0A6A5R8N2"/>
<dbReference type="OrthoDB" id="3759427at2759"/>
<gene>
    <name evidence="1" type="ORF">M421DRAFT_104321</name>
</gene>
<name>A0A6A5R8N2_9PLEO</name>
<sequence length="162" mass="18401">MREAEDDFLYTGRALLSLLSSNPWSRLPGEDPTSEGFLTERILKSLCCAETIEFECAIDPVKLTMARILLHHHFEQKRVELSKDPKISSYLSQGKGIASVAINAILEEIYNRYDQNISPKAKEKCLSRFMYHKRIGKRWSFVASHLGISFVLTCGPELATHV</sequence>
<evidence type="ECO:0000313" key="1">
    <source>
        <dbReference type="EMBL" id="KAF1923570.1"/>
    </source>
</evidence>
<organism evidence="1 2">
    <name type="scientific">Didymella exigua CBS 183.55</name>
    <dbReference type="NCBI Taxonomy" id="1150837"/>
    <lineage>
        <taxon>Eukaryota</taxon>
        <taxon>Fungi</taxon>
        <taxon>Dikarya</taxon>
        <taxon>Ascomycota</taxon>
        <taxon>Pezizomycotina</taxon>
        <taxon>Dothideomycetes</taxon>
        <taxon>Pleosporomycetidae</taxon>
        <taxon>Pleosporales</taxon>
        <taxon>Pleosporineae</taxon>
        <taxon>Didymellaceae</taxon>
        <taxon>Didymella</taxon>
    </lineage>
</organism>